<keyword evidence="1" id="KW-1133">Transmembrane helix</keyword>
<sequence length="104" mass="11933">MFLGAKIPPKNKTFSDFEVYYRQKPDERKKDMRKSIKKLLIGIAVVIGIWGVLALIEFSVNYTELYSEEFSSGAFFKGCKRDFGNPVFGTYYNKNDISRNALTA</sequence>
<evidence type="ECO:0000313" key="3">
    <source>
        <dbReference type="Proteomes" id="UP000184394"/>
    </source>
</evidence>
<dbReference type="AlphaFoldDB" id="A0A1M7LGJ1"/>
<organism evidence="2 3">
    <name type="scientific">Ruminococcus flavefaciens</name>
    <dbReference type="NCBI Taxonomy" id="1265"/>
    <lineage>
        <taxon>Bacteria</taxon>
        <taxon>Bacillati</taxon>
        <taxon>Bacillota</taxon>
        <taxon>Clostridia</taxon>
        <taxon>Eubacteriales</taxon>
        <taxon>Oscillospiraceae</taxon>
        <taxon>Ruminococcus</taxon>
    </lineage>
</organism>
<protein>
    <submittedName>
        <fullName evidence="2">Uncharacterized protein</fullName>
    </submittedName>
</protein>
<dbReference type="Proteomes" id="UP000184394">
    <property type="component" value="Unassembled WGS sequence"/>
</dbReference>
<evidence type="ECO:0000313" key="2">
    <source>
        <dbReference type="EMBL" id="SHM77295.1"/>
    </source>
</evidence>
<reference evidence="2 3" key="1">
    <citation type="submission" date="2016-11" db="EMBL/GenBank/DDBJ databases">
        <authorList>
            <person name="Jaros S."/>
            <person name="Januszkiewicz K."/>
            <person name="Wedrychowicz H."/>
        </authorList>
    </citation>
    <scope>NUCLEOTIDE SEQUENCE [LARGE SCALE GENOMIC DNA]</scope>
    <source>
        <strain evidence="2 3">Y1</strain>
    </source>
</reference>
<proteinExistence type="predicted"/>
<gene>
    <name evidence="2" type="ORF">SAMN04487860_11364</name>
</gene>
<accession>A0A1M7LGJ1</accession>
<name>A0A1M7LGJ1_RUMFL</name>
<keyword evidence="1" id="KW-0472">Membrane</keyword>
<keyword evidence="1" id="KW-0812">Transmembrane</keyword>
<evidence type="ECO:0000256" key="1">
    <source>
        <dbReference type="SAM" id="Phobius"/>
    </source>
</evidence>
<dbReference type="EMBL" id="FRCT01000013">
    <property type="protein sequence ID" value="SHM77295.1"/>
    <property type="molecule type" value="Genomic_DNA"/>
</dbReference>
<feature type="transmembrane region" description="Helical" evidence="1">
    <location>
        <begin position="39"/>
        <end position="60"/>
    </location>
</feature>